<keyword evidence="2" id="KW-0547">Nucleotide-binding</keyword>
<gene>
    <name evidence="5" type="ORF">GCM10009547_25190</name>
</gene>
<organism evidence="5 6">
    <name type="scientific">Sporichthya brevicatena</name>
    <dbReference type="NCBI Taxonomy" id="171442"/>
    <lineage>
        <taxon>Bacteria</taxon>
        <taxon>Bacillati</taxon>
        <taxon>Actinomycetota</taxon>
        <taxon>Actinomycetes</taxon>
        <taxon>Sporichthyales</taxon>
        <taxon>Sporichthyaceae</taxon>
        <taxon>Sporichthya</taxon>
    </lineage>
</organism>
<dbReference type="InterPro" id="IPR032823">
    <property type="entry name" value="BCA_ABC_TP_C"/>
</dbReference>
<dbReference type="PROSITE" id="PS50893">
    <property type="entry name" value="ABC_TRANSPORTER_2"/>
    <property type="match status" value="1"/>
</dbReference>
<evidence type="ECO:0000313" key="6">
    <source>
        <dbReference type="Proteomes" id="UP001500957"/>
    </source>
</evidence>
<dbReference type="Gene3D" id="3.40.50.300">
    <property type="entry name" value="P-loop containing nucleotide triphosphate hydrolases"/>
    <property type="match status" value="1"/>
</dbReference>
<keyword evidence="1" id="KW-0813">Transport</keyword>
<evidence type="ECO:0000259" key="4">
    <source>
        <dbReference type="PROSITE" id="PS50893"/>
    </source>
</evidence>
<keyword evidence="3" id="KW-0067">ATP-binding</keyword>
<keyword evidence="6" id="KW-1185">Reference proteome</keyword>
<proteinExistence type="predicted"/>
<sequence length="262" mass="28343">MTELSSGDGLRAEDVVVRFGGLTALDGVGVHAPPGRITGLIGPNGAGKTTLFNVCSGLQAPVRGKVTLDGEDLARHSPSRRARMGLGRTFQRLELFSTMTVRENVEFGVEARWLSWDPVSQLGLRASGRARRRQIRHEADEVLHATGLEPLADRVVGSLSTGQGRLVELARAMARNPRILLLDEPSSGLDPAESRDFGRQLRELVASRGIGILMVEHDMSLVLEICDWIFVLDFGKPLMAGTADEVRNSPDVQAAYLGKEAA</sequence>
<evidence type="ECO:0000256" key="3">
    <source>
        <dbReference type="ARBA" id="ARBA00022840"/>
    </source>
</evidence>
<dbReference type="InterPro" id="IPR003593">
    <property type="entry name" value="AAA+_ATPase"/>
</dbReference>
<dbReference type="InterPro" id="IPR003439">
    <property type="entry name" value="ABC_transporter-like_ATP-bd"/>
</dbReference>
<dbReference type="Pfam" id="PF12399">
    <property type="entry name" value="BCA_ABC_TP_C"/>
    <property type="match status" value="1"/>
</dbReference>
<evidence type="ECO:0000313" key="5">
    <source>
        <dbReference type="EMBL" id="GAA0621436.1"/>
    </source>
</evidence>
<dbReference type="CDD" id="cd03219">
    <property type="entry name" value="ABC_Mj1267_LivG_branched"/>
    <property type="match status" value="1"/>
</dbReference>
<feature type="domain" description="ABC transporter" evidence="4">
    <location>
        <begin position="10"/>
        <end position="259"/>
    </location>
</feature>
<evidence type="ECO:0000256" key="2">
    <source>
        <dbReference type="ARBA" id="ARBA00022741"/>
    </source>
</evidence>
<dbReference type="PANTHER" id="PTHR45772">
    <property type="entry name" value="CONSERVED COMPONENT OF ABC TRANSPORTER FOR NATURAL AMINO ACIDS-RELATED"/>
    <property type="match status" value="1"/>
</dbReference>
<evidence type="ECO:0000256" key="1">
    <source>
        <dbReference type="ARBA" id="ARBA00022448"/>
    </source>
</evidence>
<name>A0ABP3S314_9ACTN</name>
<comment type="caution">
    <text evidence="5">The sequence shown here is derived from an EMBL/GenBank/DDBJ whole genome shotgun (WGS) entry which is preliminary data.</text>
</comment>
<protein>
    <recommendedName>
        <fullName evidence="4">ABC transporter domain-containing protein</fullName>
    </recommendedName>
</protein>
<dbReference type="InterPro" id="IPR051120">
    <property type="entry name" value="ABC_AA/LPS_Transport"/>
</dbReference>
<reference evidence="6" key="1">
    <citation type="journal article" date="2019" name="Int. J. Syst. Evol. Microbiol.">
        <title>The Global Catalogue of Microorganisms (GCM) 10K type strain sequencing project: providing services to taxonomists for standard genome sequencing and annotation.</title>
        <authorList>
            <consortium name="The Broad Institute Genomics Platform"/>
            <consortium name="The Broad Institute Genome Sequencing Center for Infectious Disease"/>
            <person name="Wu L."/>
            <person name="Ma J."/>
        </authorList>
    </citation>
    <scope>NUCLEOTIDE SEQUENCE [LARGE SCALE GENOMIC DNA]</scope>
    <source>
        <strain evidence="6">JCM 10671</strain>
    </source>
</reference>
<accession>A0ABP3S314</accession>
<dbReference type="Pfam" id="PF00005">
    <property type="entry name" value="ABC_tran"/>
    <property type="match status" value="1"/>
</dbReference>
<dbReference type="SMART" id="SM00382">
    <property type="entry name" value="AAA"/>
    <property type="match status" value="1"/>
</dbReference>
<dbReference type="RefSeq" id="WP_344605195.1">
    <property type="nucleotide sequence ID" value="NZ_BAAAHE010000019.1"/>
</dbReference>
<dbReference type="InterPro" id="IPR027417">
    <property type="entry name" value="P-loop_NTPase"/>
</dbReference>
<dbReference type="EMBL" id="BAAAHE010000019">
    <property type="protein sequence ID" value="GAA0621436.1"/>
    <property type="molecule type" value="Genomic_DNA"/>
</dbReference>
<dbReference type="Proteomes" id="UP001500957">
    <property type="component" value="Unassembled WGS sequence"/>
</dbReference>
<dbReference type="SUPFAM" id="SSF52540">
    <property type="entry name" value="P-loop containing nucleoside triphosphate hydrolases"/>
    <property type="match status" value="1"/>
</dbReference>